<keyword evidence="9 15" id="KW-0822">Tryptophan biosynthesis</keyword>
<evidence type="ECO:0000256" key="16">
    <source>
        <dbReference type="HAMAP-Rule" id="MF_00135"/>
    </source>
</evidence>
<accession>A0ABS2ZYP1</accession>
<dbReference type="GO" id="GO:0004640">
    <property type="term" value="F:phosphoribosylanthranilate isomerase activity"/>
    <property type="evidence" value="ECO:0007669"/>
    <property type="project" value="UniProtKB-EC"/>
</dbReference>
<dbReference type="InterPro" id="IPR001468">
    <property type="entry name" value="Indole-3-GlycerolPSynthase_CS"/>
</dbReference>
<protein>
    <recommendedName>
        <fullName evidence="15 16">Multifunctional fusion protein</fullName>
    </recommendedName>
    <domain>
        <recommendedName>
            <fullName evidence="15">Indole-3-glycerol phosphate synthase</fullName>
            <shortName evidence="15">IGPS</shortName>
            <ecNumber evidence="15">4.1.1.48</ecNumber>
        </recommendedName>
    </domain>
    <domain>
        <recommendedName>
            <fullName evidence="16">N-(5'-phosphoribosyl)anthranilate isomerase</fullName>
            <shortName evidence="16">PRAI</shortName>
            <ecNumber evidence="16">5.3.1.24</ecNumber>
        </recommendedName>
    </domain>
</protein>
<evidence type="ECO:0000313" key="19">
    <source>
        <dbReference type="EMBL" id="MBN3577386.1"/>
    </source>
</evidence>
<evidence type="ECO:0000256" key="2">
    <source>
        <dbReference type="ARBA" id="ARBA00001633"/>
    </source>
</evidence>
<dbReference type="RefSeq" id="WP_206369407.1">
    <property type="nucleotide sequence ID" value="NZ_CAWPTM010000123.1"/>
</dbReference>
<keyword evidence="7 15" id="KW-0028">Amino-acid biosynthesis</keyword>
<dbReference type="EMBL" id="JAFHLB010000006">
    <property type="protein sequence ID" value="MBN3577386.1"/>
    <property type="molecule type" value="Genomic_DNA"/>
</dbReference>
<dbReference type="Pfam" id="PF00697">
    <property type="entry name" value="PRAI"/>
    <property type="match status" value="1"/>
</dbReference>
<keyword evidence="13" id="KW-0511">Multifunctional enzyme</keyword>
<comment type="similarity">
    <text evidence="15">Belongs to the TrpC family.</text>
</comment>
<evidence type="ECO:0000256" key="11">
    <source>
        <dbReference type="ARBA" id="ARBA00023235"/>
    </source>
</evidence>
<feature type="domain" description="Indole-3-glycerol phosphate synthase" evidence="17">
    <location>
        <begin position="23"/>
        <end position="272"/>
    </location>
</feature>
<evidence type="ECO:0000256" key="5">
    <source>
        <dbReference type="ARBA" id="ARBA00007902"/>
    </source>
</evidence>
<name>A0ABS2ZYP1_9VIBR</name>
<sequence length="475" mass="52205">MTQTQDKLSEHVSLKEAQMAEVLAKIVRDKYTWVEERKASQPLAQFKEALTPSDRSFYDAVSSKKTAFITECKKASPSKGLIRDDFDLDYIASVYNNHADAISVLTDEKYFQGNFDFLPQVRKQTSQPILCKDFMVDTYQVYLARHYSADAILLMLSVLDDAEYKALEEVADSLNMGILTEVSNEEELHRAVKLGARVIGINNRNLRDLTTDLNRTKALAPTIRELAPNATIISESGIYTHQQVRDLAGFADGFLIGSSLMAEENLELAVRKVTLGENKVCGLTHPDDAAKAYQAGAVFGGLIFVSKSKRCVDLETARLTMSGAPLKYVGVFQNHDVDIVVSMAQELGLDAVQLHGDEDQNFVTAIHEQLGNRVEIWKAYGVTDSSPALLDAPVSRHLLDSQVGSQTGGTGLVFDWSLIGDRSKVMLAGGISPFNAQKAAQQGCLGLDLNSGVEVSPGKKDAEKLQQTFAEIRNY</sequence>
<keyword evidence="20" id="KW-1185">Reference proteome</keyword>
<evidence type="ECO:0000256" key="13">
    <source>
        <dbReference type="ARBA" id="ARBA00023268"/>
    </source>
</evidence>
<comment type="pathway">
    <text evidence="3 16">Amino-acid biosynthesis; L-tryptophan biosynthesis; L-tryptophan from chorismate: step 3/5.</text>
</comment>
<comment type="pathway">
    <text evidence="4 15">Amino-acid biosynthesis; L-tryptophan biosynthesis; L-tryptophan from chorismate: step 4/5.</text>
</comment>
<evidence type="ECO:0000256" key="6">
    <source>
        <dbReference type="ARBA" id="ARBA00009847"/>
    </source>
</evidence>
<dbReference type="InterPro" id="IPR045186">
    <property type="entry name" value="Indole-3-glycerol_P_synth"/>
</dbReference>
<evidence type="ECO:0000256" key="1">
    <source>
        <dbReference type="ARBA" id="ARBA00001164"/>
    </source>
</evidence>
<proteinExistence type="inferred from homology"/>
<evidence type="ECO:0000313" key="20">
    <source>
        <dbReference type="Proteomes" id="UP000779070"/>
    </source>
</evidence>
<dbReference type="CDD" id="cd00331">
    <property type="entry name" value="IGPS"/>
    <property type="match status" value="1"/>
</dbReference>
<dbReference type="GO" id="GO:0004425">
    <property type="term" value="F:indole-3-glycerol-phosphate synthase activity"/>
    <property type="evidence" value="ECO:0007669"/>
    <property type="project" value="UniProtKB-EC"/>
</dbReference>
<evidence type="ECO:0000256" key="7">
    <source>
        <dbReference type="ARBA" id="ARBA00022605"/>
    </source>
</evidence>
<evidence type="ECO:0000256" key="9">
    <source>
        <dbReference type="ARBA" id="ARBA00022822"/>
    </source>
</evidence>
<keyword evidence="11 16" id="KW-0413">Isomerase</keyword>
<dbReference type="EC" id="5.3.1.24" evidence="16"/>
<dbReference type="Gene3D" id="3.20.20.70">
    <property type="entry name" value="Aldolase class I"/>
    <property type="match status" value="2"/>
</dbReference>
<dbReference type="HAMAP" id="MF_00135">
    <property type="entry name" value="PRAI"/>
    <property type="match status" value="1"/>
</dbReference>
<keyword evidence="8 15" id="KW-0210">Decarboxylase</keyword>
<comment type="catalytic activity">
    <reaction evidence="2 15">
        <text>1-(2-carboxyphenylamino)-1-deoxy-D-ribulose 5-phosphate + H(+) = (1S,2R)-1-C-(indol-3-yl)glycerol 3-phosphate + CO2 + H2O</text>
        <dbReference type="Rhea" id="RHEA:23476"/>
        <dbReference type="ChEBI" id="CHEBI:15377"/>
        <dbReference type="ChEBI" id="CHEBI:15378"/>
        <dbReference type="ChEBI" id="CHEBI:16526"/>
        <dbReference type="ChEBI" id="CHEBI:58613"/>
        <dbReference type="ChEBI" id="CHEBI:58866"/>
        <dbReference type="EC" id="4.1.1.48"/>
    </reaction>
</comment>
<dbReference type="Pfam" id="PF00218">
    <property type="entry name" value="IGPS"/>
    <property type="match status" value="1"/>
</dbReference>
<dbReference type="NCBIfam" id="NF006945">
    <property type="entry name" value="PRK09427.1"/>
    <property type="match status" value="1"/>
</dbReference>
<dbReference type="PANTHER" id="PTHR22854:SF2">
    <property type="entry name" value="INDOLE-3-GLYCEROL-PHOSPHATE SYNTHASE"/>
    <property type="match status" value="1"/>
</dbReference>
<organism evidence="19 20">
    <name type="scientific">Vibrio neptunius</name>
    <dbReference type="NCBI Taxonomy" id="170651"/>
    <lineage>
        <taxon>Bacteria</taxon>
        <taxon>Pseudomonadati</taxon>
        <taxon>Pseudomonadota</taxon>
        <taxon>Gammaproteobacteria</taxon>
        <taxon>Vibrionales</taxon>
        <taxon>Vibrionaceae</taxon>
        <taxon>Vibrio</taxon>
    </lineage>
</organism>
<comment type="similarity">
    <text evidence="5">In the N-terminal section; belongs to the TrpC family.</text>
</comment>
<evidence type="ECO:0000256" key="15">
    <source>
        <dbReference type="HAMAP-Rule" id="MF_00134"/>
    </source>
</evidence>
<evidence type="ECO:0000256" key="10">
    <source>
        <dbReference type="ARBA" id="ARBA00023141"/>
    </source>
</evidence>
<comment type="similarity">
    <text evidence="16">Belongs to the TrpF family.</text>
</comment>
<reference evidence="19 20" key="1">
    <citation type="submission" date="2021-02" db="EMBL/GenBank/DDBJ databases">
        <title>Draft Genome Sequences of 5 Vibrio neptunius Strains Isolated From of Bivalve Hatcheries.</title>
        <authorList>
            <person name="Galvis F."/>
            <person name="Barja J.L."/>
            <person name="Lemos M.L."/>
            <person name="Balado M."/>
        </authorList>
    </citation>
    <scope>NUCLEOTIDE SEQUENCE [LARGE SCALE GENOMIC DNA]</scope>
    <source>
        <strain evidence="19 20">PP-145.98</strain>
    </source>
</reference>
<evidence type="ECO:0000256" key="14">
    <source>
        <dbReference type="ARBA" id="ARBA00025592"/>
    </source>
</evidence>
<comment type="caution">
    <text evidence="19">The sequence shown here is derived from an EMBL/GenBank/DDBJ whole genome shotgun (WGS) entry which is preliminary data.</text>
</comment>
<dbReference type="HAMAP" id="MF_00134_B">
    <property type="entry name" value="IGPS_B"/>
    <property type="match status" value="1"/>
</dbReference>
<dbReference type="PANTHER" id="PTHR22854">
    <property type="entry name" value="TRYPTOPHAN BIOSYNTHESIS PROTEIN"/>
    <property type="match status" value="1"/>
</dbReference>
<dbReference type="InterPro" id="IPR011060">
    <property type="entry name" value="RibuloseP-bd_barrel"/>
</dbReference>
<dbReference type="EC" id="4.1.1.48" evidence="15"/>
<gene>
    <name evidence="19" type="primary">trpCF</name>
    <name evidence="15" type="synonym">trpC</name>
    <name evidence="16" type="synonym">trpF</name>
    <name evidence="19" type="ORF">JYA62_06830</name>
</gene>
<comment type="similarity">
    <text evidence="6">In the C-terminal section; belongs to the TrpF family.</text>
</comment>
<dbReference type="InterPro" id="IPR013798">
    <property type="entry name" value="Indole-3-glycerol_P_synth_dom"/>
</dbReference>
<comment type="catalytic activity">
    <reaction evidence="1 16">
        <text>N-(5-phospho-beta-D-ribosyl)anthranilate = 1-(2-carboxyphenylamino)-1-deoxy-D-ribulose 5-phosphate</text>
        <dbReference type="Rhea" id="RHEA:21540"/>
        <dbReference type="ChEBI" id="CHEBI:18277"/>
        <dbReference type="ChEBI" id="CHEBI:58613"/>
        <dbReference type="EC" id="5.3.1.24"/>
    </reaction>
</comment>
<evidence type="ECO:0000256" key="12">
    <source>
        <dbReference type="ARBA" id="ARBA00023239"/>
    </source>
</evidence>
<dbReference type="SUPFAM" id="SSF51366">
    <property type="entry name" value="Ribulose-phoshate binding barrel"/>
    <property type="match status" value="2"/>
</dbReference>
<dbReference type="Proteomes" id="UP000779070">
    <property type="component" value="Unassembled WGS sequence"/>
</dbReference>
<dbReference type="PROSITE" id="PS00614">
    <property type="entry name" value="IGPS"/>
    <property type="match status" value="1"/>
</dbReference>
<dbReference type="InterPro" id="IPR001240">
    <property type="entry name" value="PRAI_dom"/>
</dbReference>
<dbReference type="CDD" id="cd00405">
    <property type="entry name" value="PRAI"/>
    <property type="match status" value="1"/>
</dbReference>
<evidence type="ECO:0000256" key="3">
    <source>
        <dbReference type="ARBA" id="ARBA00004664"/>
    </source>
</evidence>
<keyword evidence="10 15" id="KW-0057">Aromatic amino acid biosynthesis</keyword>
<dbReference type="InterPro" id="IPR013785">
    <property type="entry name" value="Aldolase_TIM"/>
</dbReference>
<evidence type="ECO:0000256" key="4">
    <source>
        <dbReference type="ARBA" id="ARBA00004696"/>
    </source>
</evidence>
<keyword evidence="12 15" id="KW-0456">Lyase</keyword>
<feature type="domain" description="N-(5'phosphoribosyl) anthranilate isomerase (PRAI)" evidence="18">
    <location>
        <begin position="278"/>
        <end position="469"/>
    </location>
</feature>
<evidence type="ECO:0000259" key="17">
    <source>
        <dbReference type="Pfam" id="PF00218"/>
    </source>
</evidence>
<evidence type="ECO:0000259" key="18">
    <source>
        <dbReference type="Pfam" id="PF00697"/>
    </source>
</evidence>
<evidence type="ECO:0000256" key="8">
    <source>
        <dbReference type="ARBA" id="ARBA00022793"/>
    </source>
</evidence>
<comment type="function">
    <text evidence="14">Bifunctional enzyme that catalyzes two sequential steps of tryptophan biosynthetic pathway. The first reaction is catalyzed by the isomerase, coded by the TrpF domain; the second reaction is catalyzed by the synthase, coded by the TrpC domain.</text>
</comment>